<dbReference type="AlphaFoldDB" id="A0A9E6NNX4"/>
<dbReference type="GO" id="GO:0005975">
    <property type="term" value="P:carbohydrate metabolic process"/>
    <property type="evidence" value="ECO:0007669"/>
    <property type="project" value="InterPro"/>
</dbReference>
<dbReference type="GO" id="GO:0016853">
    <property type="term" value="F:isomerase activity"/>
    <property type="evidence" value="ECO:0007669"/>
    <property type="project" value="InterPro"/>
</dbReference>
<dbReference type="RefSeq" id="WP_186624027.1">
    <property type="nucleotide sequence ID" value="NZ_CP077090.1"/>
</dbReference>
<dbReference type="InterPro" id="IPR011013">
    <property type="entry name" value="Gal_mutarotase_sf_dom"/>
</dbReference>
<protein>
    <submittedName>
        <fullName evidence="1">Aldose 1-epimerase</fullName>
    </submittedName>
</protein>
<evidence type="ECO:0000313" key="1">
    <source>
        <dbReference type="EMBL" id="QXI11236.1"/>
    </source>
</evidence>
<name>A0A9E6NNX4_9PSED</name>
<reference evidence="1" key="2">
    <citation type="journal article" date="2021" name="Microorganisms">
        <title>The Ever-Expanding Pseudomonas Genus: Description of 43 New Species and Partition of the Pseudomonas putida Group.</title>
        <authorList>
            <person name="Girard L."/>
            <person name="Lood C."/>
            <person name="Hofte M."/>
            <person name="Vandamme P."/>
            <person name="Rokni-Zadeh H."/>
            <person name="van Noort V."/>
            <person name="Lavigne R."/>
            <person name="De Mot R."/>
        </authorList>
    </citation>
    <scope>NUCLEOTIDE SEQUENCE</scope>
    <source>
        <strain evidence="1">OE 48.2</strain>
    </source>
</reference>
<dbReference type="InterPro" id="IPR014718">
    <property type="entry name" value="GH-type_carb-bd"/>
</dbReference>
<accession>A0A9E6NNX4</accession>
<sequence length="299" mass="33736">MNILRLRSGDLHLEVLPQLGGALGGLRHRDFALLRPWDRAPNVRRTGCYPLVPYSNRIAEGRFQYGASQYQVPRNFGEHAHPLHGVGWQREWQVIECSPRECHLRLSHDPAGEGGEHWPFAFQVEQYVSLDDHAMSLSMTLRNDSRQPMPAGLGWHPYFPRHQGIELSFAAKAIWLNSSDSLPRERLPVPPQWDFDQRRALGHVGLDNCFEGWQRHAGLYWPQADIGLEITAQEGLDHLVVFTPAAPTDFIAVEPVSHLNNAINLPAPQANGIVLLSPGEHMTRTMHMSVRQYALGAKV</sequence>
<dbReference type="SUPFAM" id="SSF74650">
    <property type="entry name" value="Galactose mutarotase-like"/>
    <property type="match status" value="1"/>
</dbReference>
<dbReference type="KEGG" id="pze:HU754_026175"/>
<dbReference type="Gene3D" id="2.70.98.10">
    <property type="match status" value="1"/>
</dbReference>
<dbReference type="EMBL" id="CP077090">
    <property type="protein sequence ID" value="QXI11236.1"/>
    <property type="molecule type" value="Genomic_DNA"/>
</dbReference>
<organism evidence="1 2">
    <name type="scientific">Pseudomonas zeae</name>
    <dbReference type="NCBI Taxonomy" id="2745510"/>
    <lineage>
        <taxon>Bacteria</taxon>
        <taxon>Pseudomonadati</taxon>
        <taxon>Pseudomonadota</taxon>
        <taxon>Gammaproteobacteria</taxon>
        <taxon>Pseudomonadales</taxon>
        <taxon>Pseudomonadaceae</taxon>
        <taxon>Pseudomonas</taxon>
    </lineage>
</organism>
<dbReference type="CDD" id="cd09021">
    <property type="entry name" value="Aldose_epim_Ec_YphB"/>
    <property type="match status" value="1"/>
</dbReference>
<dbReference type="Pfam" id="PF01263">
    <property type="entry name" value="Aldose_epim"/>
    <property type="match status" value="1"/>
</dbReference>
<dbReference type="Proteomes" id="UP000627092">
    <property type="component" value="Chromosome"/>
</dbReference>
<evidence type="ECO:0000313" key="2">
    <source>
        <dbReference type="Proteomes" id="UP000627092"/>
    </source>
</evidence>
<reference evidence="1" key="1">
    <citation type="journal article" date="2020" name="Microorganisms">
        <title>Reliable Identification of Environmental Pseudomonas Isolates Using the rpoD Gene.</title>
        <authorList>
            <consortium name="The Broad Institute Genome Sequencing Platform"/>
            <person name="Girard L."/>
            <person name="Lood C."/>
            <person name="Rokni-Zadeh H."/>
            <person name="van Noort V."/>
            <person name="Lavigne R."/>
            <person name="De Mot R."/>
        </authorList>
    </citation>
    <scope>NUCLEOTIDE SEQUENCE</scope>
    <source>
        <strain evidence="1">OE 48.2</strain>
    </source>
</reference>
<dbReference type="GO" id="GO:0030246">
    <property type="term" value="F:carbohydrate binding"/>
    <property type="evidence" value="ECO:0007669"/>
    <property type="project" value="InterPro"/>
</dbReference>
<proteinExistence type="predicted"/>
<dbReference type="InterPro" id="IPR008183">
    <property type="entry name" value="Aldose_1/G6P_1-epimerase"/>
</dbReference>
<gene>
    <name evidence="1" type="ORF">HU754_026175</name>
</gene>